<accession>A0A9J5YVU3</accession>
<organism evidence="1 2">
    <name type="scientific">Solanum commersonii</name>
    <name type="common">Commerson's wild potato</name>
    <name type="synonym">Commerson's nightshade</name>
    <dbReference type="NCBI Taxonomy" id="4109"/>
    <lineage>
        <taxon>Eukaryota</taxon>
        <taxon>Viridiplantae</taxon>
        <taxon>Streptophyta</taxon>
        <taxon>Embryophyta</taxon>
        <taxon>Tracheophyta</taxon>
        <taxon>Spermatophyta</taxon>
        <taxon>Magnoliopsida</taxon>
        <taxon>eudicotyledons</taxon>
        <taxon>Gunneridae</taxon>
        <taxon>Pentapetalae</taxon>
        <taxon>asterids</taxon>
        <taxon>lamiids</taxon>
        <taxon>Solanales</taxon>
        <taxon>Solanaceae</taxon>
        <taxon>Solanoideae</taxon>
        <taxon>Solaneae</taxon>
        <taxon>Solanum</taxon>
    </lineage>
</organism>
<name>A0A9J5YVU3_SOLCO</name>
<protein>
    <submittedName>
        <fullName evidence="1">Uncharacterized protein</fullName>
    </submittedName>
</protein>
<proteinExistence type="predicted"/>
<comment type="caution">
    <text evidence="1">The sequence shown here is derived from an EMBL/GenBank/DDBJ whole genome shotgun (WGS) entry which is preliminary data.</text>
</comment>
<dbReference type="AlphaFoldDB" id="A0A9J5YVU3"/>
<dbReference type="Proteomes" id="UP000824120">
    <property type="component" value="Chromosome 5"/>
</dbReference>
<keyword evidence="2" id="KW-1185">Reference proteome</keyword>
<evidence type="ECO:0000313" key="1">
    <source>
        <dbReference type="EMBL" id="KAG5604689.1"/>
    </source>
</evidence>
<sequence length="73" mass="8097">MSVALDNTSNNTNVASMLKTRLCPIGVNSFNVRCVGHTLNLVVQDVTYEYKGPVQMVFNAHNADPLERICEEN</sequence>
<dbReference type="EMBL" id="JACXVP010000005">
    <property type="protein sequence ID" value="KAG5604689.1"/>
    <property type="molecule type" value="Genomic_DNA"/>
</dbReference>
<evidence type="ECO:0000313" key="2">
    <source>
        <dbReference type="Proteomes" id="UP000824120"/>
    </source>
</evidence>
<reference evidence="1 2" key="1">
    <citation type="submission" date="2020-09" db="EMBL/GenBank/DDBJ databases">
        <title>De no assembly of potato wild relative species, Solanum commersonii.</title>
        <authorList>
            <person name="Cho K."/>
        </authorList>
    </citation>
    <scope>NUCLEOTIDE SEQUENCE [LARGE SCALE GENOMIC DNA]</scope>
    <source>
        <strain evidence="1">LZ3.2</strain>
        <tissue evidence="1">Leaf</tissue>
    </source>
</reference>
<gene>
    <name evidence="1" type="ORF">H5410_026181</name>
</gene>